<dbReference type="Proteomes" id="UP000053424">
    <property type="component" value="Unassembled WGS sequence"/>
</dbReference>
<comment type="similarity">
    <text evidence="1 6">Belongs to the peptidase S10 family.</text>
</comment>
<evidence type="ECO:0000256" key="3">
    <source>
        <dbReference type="ARBA" id="ARBA00022670"/>
    </source>
</evidence>
<dbReference type="AlphaFoldDB" id="A0A0C2YR53"/>
<dbReference type="EC" id="3.4.16.-" evidence="6"/>
<keyword evidence="2 6" id="KW-0121">Carboxypeptidase</keyword>
<keyword evidence="4 6" id="KW-0378">Hydrolase</keyword>
<dbReference type="InterPro" id="IPR001563">
    <property type="entry name" value="Peptidase_S10"/>
</dbReference>
<protein>
    <recommendedName>
        <fullName evidence="6">Carboxypeptidase</fullName>
        <ecNumber evidence="6">3.4.16.-</ecNumber>
    </recommendedName>
</protein>
<reference evidence="8" key="2">
    <citation type="submission" date="2015-01" db="EMBL/GenBank/DDBJ databases">
        <title>Evolutionary Origins and Diversification of the Mycorrhizal Mutualists.</title>
        <authorList>
            <consortium name="DOE Joint Genome Institute"/>
            <consortium name="Mycorrhizal Genomics Consortium"/>
            <person name="Kohler A."/>
            <person name="Kuo A."/>
            <person name="Nagy L.G."/>
            <person name="Floudas D."/>
            <person name="Copeland A."/>
            <person name="Barry K.W."/>
            <person name="Cichocki N."/>
            <person name="Veneault-Fourrey C."/>
            <person name="LaButti K."/>
            <person name="Lindquist E.A."/>
            <person name="Lipzen A."/>
            <person name="Lundell T."/>
            <person name="Morin E."/>
            <person name="Murat C."/>
            <person name="Riley R."/>
            <person name="Ohm R."/>
            <person name="Sun H."/>
            <person name="Tunlid A."/>
            <person name="Henrissat B."/>
            <person name="Grigoriev I.V."/>
            <person name="Hibbett D.S."/>
            <person name="Martin F."/>
        </authorList>
    </citation>
    <scope>NUCLEOTIDE SEQUENCE [LARGE SCALE GENOMIC DNA]</scope>
    <source>
        <strain evidence="8">h7</strain>
    </source>
</reference>
<dbReference type="PANTHER" id="PTHR11802:SF453">
    <property type="entry name" value="S1, PUTATIVE-RELATED"/>
    <property type="match status" value="1"/>
</dbReference>
<keyword evidence="8" id="KW-1185">Reference proteome</keyword>
<feature type="signal peptide" evidence="6">
    <location>
        <begin position="1"/>
        <end position="27"/>
    </location>
</feature>
<dbReference type="EMBL" id="KN831775">
    <property type="protein sequence ID" value="KIM43522.1"/>
    <property type="molecule type" value="Genomic_DNA"/>
</dbReference>
<dbReference type="MEROPS" id="S10.008"/>
<organism evidence="7 8">
    <name type="scientific">Hebeloma cylindrosporum</name>
    <dbReference type="NCBI Taxonomy" id="76867"/>
    <lineage>
        <taxon>Eukaryota</taxon>
        <taxon>Fungi</taxon>
        <taxon>Dikarya</taxon>
        <taxon>Basidiomycota</taxon>
        <taxon>Agaricomycotina</taxon>
        <taxon>Agaricomycetes</taxon>
        <taxon>Agaricomycetidae</taxon>
        <taxon>Agaricales</taxon>
        <taxon>Agaricineae</taxon>
        <taxon>Hymenogastraceae</taxon>
        <taxon>Hebeloma</taxon>
    </lineage>
</organism>
<dbReference type="InterPro" id="IPR033124">
    <property type="entry name" value="Ser_caboxypep_his_AS"/>
</dbReference>
<dbReference type="GO" id="GO:0000324">
    <property type="term" value="C:fungal-type vacuole"/>
    <property type="evidence" value="ECO:0007669"/>
    <property type="project" value="TreeGrafter"/>
</dbReference>
<dbReference type="Gene3D" id="3.40.50.1820">
    <property type="entry name" value="alpha/beta hydrolase"/>
    <property type="match status" value="1"/>
</dbReference>
<proteinExistence type="inferred from homology"/>
<evidence type="ECO:0000256" key="6">
    <source>
        <dbReference type="RuleBase" id="RU361156"/>
    </source>
</evidence>
<evidence type="ECO:0000256" key="4">
    <source>
        <dbReference type="ARBA" id="ARBA00022801"/>
    </source>
</evidence>
<keyword evidence="3 6" id="KW-0645">Protease</keyword>
<dbReference type="PRINTS" id="PR00724">
    <property type="entry name" value="CRBOXYPTASEC"/>
</dbReference>
<dbReference type="HOGENOM" id="CLU_008523_10_3_1"/>
<dbReference type="PROSITE" id="PS00131">
    <property type="entry name" value="CARBOXYPEPT_SER_SER"/>
    <property type="match status" value="1"/>
</dbReference>
<gene>
    <name evidence="7" type="ORF">M413DRAFT_25876</name>
</gene>
<keyword evidence="6" id="KW-0732">Signal</keyword>
<keyword evidence="5" id="KW-0325">Glycoprotein</keyword>
<dbReference type="InterPro" id="IPR018202">
    <property type="entry name" value="Ser_caboxypep_ser_AS"/>
</dbReference>
<evidence type="ECO:0000313" key="8">
    <source>
        <dbReference type="Proteomes" id="UP000053424"/>
    </source>
</evidence>
<evidence type="ECO:0000256" key="5">
    <source>
        <dbReference type="ARBA" id="ARBA00023180"/>
    </source>
</evidence>
<dbReference type="PANTHER" id="PTHR11802">
    <property type="entry name" value="SERINE PROTEASE FAMILY S10 SERINE CARBOXYPEPTIDASE"/>
    <property type="match status" value="1"/>
</dbReference>
<reference evidence="7 8" key="1">
    <citation type="submission" date="2014-04" db="EMBL/GenBank/DDBJ databases">
        <authorList>
            <consortium name="DOE Joint Genome Institute"/>
            <person name="Kuo A."/>
            <person name="Gay G."/>
            <person name="Dore J."/>
            <person name="Kohler A."/>
            <person name="Nagy L.G."/>
            <person name="Floudas D."/>
            <person name="Copeland A."/>
            <person name="Barry K.W."/>
            <person name="Cichocki N."/>
            <person name="Veneault-Fourrey C."/>
            <person name="LaButti K."/>
            <person name="Lindquist E.A."/>
            <person name="Lipzen A."/>
            <person name="Lundell T."/>
            <person name="Morin E."/>
            <person name="Murat C."/>
            <person name="Sun H."/>
            <person name="Tunlid A."/>
            <person name="Henrissat B."/>
            <person name="Grigoriev I.V."/>
            <person name="Hibbett D.S."/>
            <person name="Martin F."/>
            <person name="Nordberg H.P."/>
            <person name="Cantor M.N."/>
            <person name="Hua S.X."/>
        </authorList>
    </citation>
    <scope>NUCLEOTIDE SEQUENCE [LARGE SCALE GENOMIC DNA]</scope>
    <source>
        <strain evidence="8">h7</strain>
    </source>
</reference>
<name>A0A0C2YR53_HEBCY</name>
<sequence>MSPVLLFGRLLAFIVLSWVSAVLPAYATPISSESSPTLTRFTSTVNPDVSIRFVSDSGVCETTPGVHQMSGYIDVGTNMSMWFWFFEARENPATAPFTLWLNGGPGCSSMTGLFQENGPCTVNADGATTTLNPFSWNNISNMIYIDQPIGTGFSLGTDNVNSTQSAAPFVWKAFQILFESQAFRKFSAREFILATESYGGHYGPAFVTFFDQQNALIQQGKLQGELINVSALMINNGWYDPLIQNKGYVDFATNAPGYGQLQSDAVLAKLNQSYFGSGGCRDQELACYAAGTGAQSNKICKQADDFCVTNVFLPAVGNRDSYDLRQNSSALFPPEFYVNYLQTPAIQNKIGAGTKYQMCSDASFNLFGTTGDDARTLLPQLGALANSGLKMLIWAGDADINCNWLGGHASILAMDWFGAQTLANTPFTNMTINGAPVAAIQNVANFSFARVYQAGHEVPAFQPQAAFEIFKQVINMEQLHSVVV</sequence>
<dbReference type="SUPFAM" id="SSF53474">
    <property type="entry name" value="alpha/beta-Hydrolases"/>
    <property type="match status" value="1"/>
</dbReference>
<dbReference type="Pfam" id="PF00450">
    <property type="entry name" value="Peptidase_S10"/>
    <property type="match status" value="1"/>
</dbReference>
<dbReference type="PROSITE" id="PS00560">
    <property type="entry name" value="CARBOXYPEPT_SER_HIS"/>
    <property type="match status" value="1"/>
</dbReference>
<dbReference type="InterPro" id="IPR029058">
    <property type="entry name" value="AB_hydrolase_fold"/>
</dbReference>
<dbReference type="OrthoDB" id="443318at2759"/>
<dbReference type="GO" id="GO:0006508">
    <property type="term" value="P:proteolysis"/>
    <property type="evidence" value="ECO:0007669"/>
    <property type="project" value="UniProtKB-KW"/>
</dbReference>
<accession>A0A0C2YR53</accession>
<feature type="chain" id="PRO_5005111004" description="Carboxypeptidase" evidence="6">
    <location>
        <begin position="28"/>
        <end position="484"/>
    </location>
</feature>
<dbReference type="GO" id="GO:0004185">
    <property type="term" value="F:serine-type carboxypeptidase activity"/>
    <property type="evidence" value="ECO:0007669"/>
    <property type="project" value="UniProtKB-UniRule"/>
</dbReference>
<evidence type="ECO:0000256" key="2">
    <source>
        <dbReference type="ARBA" id="ARBA00022645"/>
    </source>
</evidence>
<evidence type="ECO:0000256" key="1">
    <source>
        <dbReference type="ARBA" id="ARBA00009431"/>
    </source>
</evidence>
<dbReference type="Gene3D" id="1.10.287.410">
    <property type="match status" value="1"/>
</dbReference>
<evidence type="ECO:0000313" key="7">
    <source>
        <dbReference type="EMBL" id="KIM43522.1"/>
    </source>
</evidence>